<evidence type="ECO:0000313" key="2">
    <source>
        <dbReference type="EMBL" id="CEM25413.1"/>
    </source>
</evidence>
<feature type="region of interest" description="Disordered" evidence="1">
    <location>
        <begin position="454"/>
        <end position="481"/>
    </location>
</feature>
<protein>
    <submittedName>
        <fullName evidence="2">Uncharacterized protein</fullName>
    </submittedName>
</protein>
<dbReference type="EMBL" id="CDMZ01000999">
    <property type="protein sequence ID" value="CEM25413.1"/>
    <property type="molecule type" value="Genomic_DNA"/>
</dbReference>
<feature type="compositionally biased region" description="Basic and acidic residues" evidence="1">
    <location>
        <begin position="734"/>
        <end position="744"/>
    </location>
</feature>
<dbReference type="VEuPathDB" id="CryptoDB:Cvel_20829"/>
<feature type="compositionally biased region" description="Acidic residues" evidence="1">
    <location>
        <begin position="134"/>
        <end position="146"/>
    </location>
</feature>
<feature type="compositionally biased region" description="Basic and acidic residues" evidence="1">
    <location>
        <begin position="211"/>
        <end position="227"/>
    </location>
</feature>
<proteinExistence type="predicted"/>
<accession>A0A0G4G9E3</accession>
<feature type="region of interest" description="Disordered" evidence="1">
    <location>
        <begin position="1"/>
        <end position="48"/>
    </location>
</feature>
<gene>
    <name evidence="2" type="ORF">Cvel_20829</name>
</gene>
<feature type="region of interest" description="Disordered" evidence="1">
    <location>
        <begin position="631"/>
        <end position="652"/>
    </location>
</feature>
<sequence length="2133" mass="232250">MPKKRKAPNTANVSKRPKAPPGSDREGLKGSEQAISGHAHASDIKEIPVQTSIPEVSALTSQLLIPPFQHQAVDPETNFLPERHTDSFPSSEEGTHQHSGPFGCCNGVSRPATEVSVSVPDDKDGDEGLLVMDSDSESDAESEENLQNDYIPVRSPVSSPFTAFDGHGDDSDPFSVLSSPSDWDDPEVGRTDTEHQTNKEKNEYQVFRFRSFADEDRTLTESQSKETETEESPFDDKIDLRPEQSAPQTTPESLPTMQLSRQGTETASRSKGRTEKENDTADQTIFLKMLSTPSDNKRFLSLLMRLPPCTCAVSCGVCERSEGADGNNQQASTCPLAAALPVDLGCISFEGRRLGLLAGFVDAEGLPLSPADSNSMCCQRAREKKGSVALFIRREKDEMEGEEKIEKKKTCVASFDPSIRLSLTPPGTPGCSVSDARREMSLADMDEMEEKESAGMNTPSADLQAMNNNSTRPLRDKTEQPQRIGMKKRLPLLLGIADRRDATAAEIFEILPPSFLLPSVDLDSDTVCMTLGSAARPPTVTPVESDQAGGGAKFFPFRCRWKLRQALLPGVHPSFFDPSIERLMDALRNLSDLPAPVYLWVGKLTSQASGEGVAVVVVETGVSLQGLAQAQQQQEGEAGVGDTVERPVGSSHERLVWESESVSVNLMDLTLKRLVERVASDLPSVFNEKTVSGGEGLLSRVKEKIEADETKTEAETERGVNGKAKKKGKGKSKSSGEEHSRRQEFSRDPLVIAVKTRGALGGAEGGICGGPCFFTPSVVLCEPLRETFECASIALPFPKRNERQNGVEVFLSLRPLTVGTLQTEWGDAQTVESLVTARFPFFRKRLEQQGADGDVLCTDFLDFAGSRVRVGLQIHGTTIEGFDKKTKTMLAVEMFSVSAYIETLKPVQSAIRATVRLRGGGRSVVTIDPRTRRSGNTCEVPAECLSRHLDEWRGAFELEVLLSSAVEIVPPRCVGEDGVPLWGPFVALFPSAFPPLYTHPFKREVECLQKTVELTGAATDGRGGSASFEIMLACFDAEDKSWISIAGDGKFGETLEVEVVLERTRETAGVEREDEEEEDLKRKLTFDFAGVGENRPVKSKFWSPSVIRKLSKSHSRLRLEFSFRVRQSFRFPTEALSRTEDSSRTRLSDGVRPLLGRFACDAVSVLSFLDKRRVDTRNPTVTSEEMLCGEHGFTFLFELVKRRGKSVELLTSVRRTKRPPKRNGEGGDGWMSAVEEEVSVQVSAQKGPNCCLKRAYDRLGFGVDASSVCSLRVQTSDLIGTPSDTACPPGEGPDREEGGGPSRIVLEVRPAVPVTKARELKAFSHVDGRAVQAVYETLEWSRISESLWRNERLAFQQVEIQGIVLRLSLRPYPLPRLIAEILHLPLDINAHQLQISLKMEGLKKAVRGGGGKKKQPAPLFAGPQLSASLVLFPSEIGPQSVEETGVPVEEELSLGGDGDSNLAEFCRQALSNPLCDRITITAQMTRQWQGEILNRGRQGRKQSFLVAFPDFSDIAAQLCQSGGSVWTYPDVDLNYQFGLRFGQREVQKHLKEGEGEGVSFENVCTWVLVQRRSGTSEHSRRASPSVQVFELTAADGESRRLGPLCVFDLWELEREGGVSGWDVRIRDQEKEEGEADQSATLRVEQLCEAVSKQGDRVILRFEIQKGLQLAEVTDVLRASPESAVVEVRFSHLGSRVGAMEVGEPWESTPFPVGDCVLRLRFCPLFAAGSSDTLEFSSEFSLEIVNGGSLEGEGEGGGGCEGMEKGKVKAKLWWGAPGVWTDGGEGLPLCDHRGKGERRGRVVGRWEAQCAALLEAAASPFGAEGLSVFLDVEVTAGGGERDRDDLTFPPFCPPMPFDSFVRESLPIPLESDPSLSWCGLHGEGGGVAEMACVPCSVPHAALVTLLESAQLLWANEKAPDVVVTGVQTVVRGDVEALRLAFSLSWAIGRGESDTATLFQAGVRLSELCCGGWGAPLGMAVICLDAPVAFATWEGSSVVLENRLAFVMGEESEGGEGRRENVNVLSQQFPFDGSAGGQVVKMESNFGSDTMEVWDALVMWWRSAHGGESGSDLALPRPSCLGPDRVLTALVCPSPVSLSTVGFVRFIKAVVGDSWVVVVETPRLRAGVEVMAGGD</sequence>
<feature type="compositionally biased region" description="Basic and acidic residues" evidence="1">
    <location>
        <begin position="187"/>
        <end position="203"/>
    </location>
</feature>
<feature type="region of interest" description="Disordered" evidence="1">
    <location>
        <begin position="69"/>
        <end position="280"/>
    </location>
</feature>
<feature type="compositionally biased region" description="Polar residues" evidence="1">
    <location>
        <begin position="245"/>
        <end position="269"/>
    </location>
</feature>
<organism evidence="2">
    <name type="scientific">Chromera velia CCMP2878</name>
    <dbReference type="NCBI Taxonomy" id="1169474"/>
    <lineage>
        <taxon>Eukaryota</taxon>
        <taxon>Sar</taxon>
        <taxon>Alveolata</taxon>
        <taxon>Colpodellida</taxon>
        <taxon>Chromeraceae</taxon>
        <taxon>Chromera</taxon>
    </lineage>
</organism>
<feature type="compositionally biased region" description="Basic and acidic residues" evidence="1">
    <location>
        <begin position="706"/>
        <end position="720"/>
    </location>
</feature>
<feature type="compositionally biased region" description="Polar residues" evidence="1">
    <location>
        <begin position="455"/>
        <end position="472"/>
    </location>
</feature>
<feature type="compositionally biased region" description="Basic residues" evidence="1">
    <location>
        <begin position="723"/>
        <end position="732"/>
    </location>
</feature>
<evidence type="ECO:0000256" key="1">
    <source>
        <dbReference type="SAM" id="MobiDB-lite"/>
    </source>
</evidence>
<name>A0A0G4G9E3_9ALVE</name>
<feature type="region of interest" description="Disordered" evidence="1">
    <location>
        <begin position="706"/>
        <end position="744"/>
    </location>
</feature>
<feature type="region of interest" description="Disordered" evidence="1">
    <location>
        <begin position="1280"/>
        <end position="1302"/>
    </location>
</feature>
<reference evidence="2" key="1">
    <citation type="submission" date="2014-11" db="EMBL/GenBank/DDBJ databases">
        <authorList>
            <person name="Otto D Thomas"/>
            <person name="Naeem Raeece"/>
        </authorList>
    </citation>
    <scope>NUCLEOTIDE SEQUENCE</scope>
</reference>